<evidence type="ECO:0000313" key="3">
    <source>
        <dbReference type="EMBL" id="KYG66131.1"/>
    </source>
</evidence>
<feature type="domain" description="DUF4097" evidence="2">
    <location>
        <begin position="65"/>
        <end position="214"/>
    </location>
</feature>
<comment type="caution">
    <text evidence="3">The sequence shown here is derived from an EMBL/GenBank/DDBJ whole genome shotgun (WGS) entry which is preliminary data.</text>
</comment>
<name>A0A150WNQ1_BDEBC</name>
<accession>A0A150WNQ1</accession>
<keyword evidence="1" id="KW-0812">Transmembrane</keyword>
<evidence type="ECO:0000259" key="2">
    <source>
        <dbReference type="Pfam" id="PF13349"/>
    </source>
</evidence>
<evidence type="ECO:0000313" key="4">
    <source>
        <dbReference type="Proteomes" id="UP000075320"/>
    </source>
</evidence>
<feature type="transmembrane region" description="Helical" evidence="1">
    <location>
        <begin position="7"/>
        <end position="28"/>
    </location>
</feature>
<keyword evidence="4" id="KW-1185">Reference proteome</keyword>
<gene>
    <name evidence="3" type="ORF">AZI86_03455</name>
</gene>
<dbReference type="AlphaFoldDB" id="A0A150WNQ1"/>
<proteinExistence type="predicted"/>
<evidence type="ECO:0000256" key="1">
    <source>
        <dbReference type="SAM" id="Phobius"/>
    </source>
</evidence>
<keyword evidence="1" id="KW-0472">Membrane</keyword>
<reference evidence="3 4" key="1">
    <citation type="submission" date="2016-03" db="EMBL/GenBank/DDBJ databases">
        <authorList>
            <person name="Ploux O."/>
        </authorList>
    </citation>
    <scope>NUCLEOTIDE SEQUENCE [LARGE SCALE GENOMIC DNA]</scope>
    <source>
        <strain evidence="3 4">R0</strain>
    </source>
</reference>
<dbReference type="OrthoDB" id="5291603at2"/>
<keyword evidence="1" id="KW-1133">Transmembrane helix</keyword>
<protein>
    <recommendedName>
        <fullName evidence="2">DUF4097 domain-containing protein</fullName>
    </recommendedName>
</protein>
<dbReference type="RefSeq" id="WP_061833697.1">
    <property type="nucleotide sequence ID" value="NZ_LUKE01000001.1"/>
</dbReference>
<dbReference type="Pfam" id="PF13349">
    <property type="entry name" value="DUF4097"/>
    <property type="match status" value="1"/>
</dbReference>
<organism evidence="3 4">
    <name type="scientific">Bdellovibrio bacteriovorus</name>
    <dbReference type="NCBI Taxonomy" id="959"/>
    <lineage>
        <taxon>Bacteria</taxon>
        <taxon>Pseudomonadati</taxon>
        <taxon>Bdellovibrionota</taxon>
        <taxon>Bdellovibrionia</taxon>
        <taxon>Bdellovibrionales</taxon>
        <taxon>Pseudobdellovibrionaceae</taxon>
        <taxon>Bdellovibrio</taxon>
    </lineage>
</organism>
<dbReference type="InterPro" id="IPR025164">
    <property type="entry name" value="Toastrack_DUF4097"/>
</dbReference>
<dbReference type="Proteomes" id="UP000075320">
    <property type="component" value="Unassembled WGS sequence"/>
</dbReference>
<dbReference type="EMBL" id="LUKE01000001">
    <property type="protein sequence ID" value="KYG66131.1"/>
    <property type="molecule type" value="Genomic_DNA"/>
</dbReference>
<sequence>MLKKIFLTFIALFFILFGSLILMMGYVFNNPEKVFTAFSSMTEKFMDAQDYEEHEEFFIQGIETLKISTQAVDLNVQTYEGSSLKISLHGKVPRFDSGPYILQTPEQNGLLVELYEPQASQWIQFNVNGQEYTKESDSRLQADIYVPQSYKKTLNISSKDGSVTLKLPETAIYETDLKSASGEITNELKEKPTSNINPQEVGRIEVSTDKGSITLQPL</sequence>